<reference evidence="1" key="1">
    <citation type="journal article" date="2014" name="Int. J. Syst. Evol. Microbiol.">
        <title>Complete genome sequence of Corynebacterium casei LMG S-19264T (=DSM 44701T), isolated from a smear-ripened cheese.</title>
        <authorList>
            <consortium name="US DOE Joint Genome Institute (JGI-PGF)"/>
            <person name="Walter F."/>
            <person name="Albersmeier A."/>
            <person name="Kalinowski J."/>
            <person name="Ruckert C."/>
        </authorList>
    </citation>
    <scope>NUCLEOTIDE SEQUENCE</scope>
    <source>
        <strain evidence="1">CGMCC 1.15758</strain>
    </source>
</reference>
<evidence type="ECO:0000313" key="1">
    <source>
        <dbReference type="EMBL" id="GGG08379.1"/>
    </source>
</evidence>
<dbReference type="AlphaFoldDB" id="A0A8J3EB69"/>
<sequence length="134" mass="16055">MRQKNHKSDANISKQMKSFDELQTSKHQVMRYCNAYTDKPKDYTLKESTLFKNLYDHQLRLGETVKHARLIARAEELTLKKLARARRVRVKYKQGQEIIGKIFKFTHQHIALKIRRNEKPVWLDRRYIGIIKMG</sequence>
<evidence type="ECO:0000313" key="2">
    <source>
        <dbReference type="Proteomes" id="UP000636949"/>
    </source>
</evidence>
<reference evidence="1" key="2">
    <citation type="submission" date="2020-09" db="EMBL/GenBank/DDBJ databases">
        <authorList>
            <person name="Sun Q."/>
            <person name="Zhou Y."/>
        </authorList>
    </citation>
    <scope>NUCLEOTIDE SEQUENCE</scope>
    <source>
        <strain evidence="1">CGMCC 1.15758</strain>
    </source>
</reference>
<protein>
    <submittedName>
        <fullName evidence="1">Uncharacterized protein</fullName>
    </submittedName>
</protein>
<comment type="caution">
    <text evidence="1">The sequence shown here is derived from an EMBL/GenBank/DDBJ whole genome shotgun (WGS) entry which is preliminary data.</text>
</comment>
<name>A0A8J3EB69_9GAMM</name>
<dbReference type="OrthoDB" id="9875285at2"/>
<accession>A0A8J3EB69</accession>
<dbReference type="RefSeq" id="WP_117004069.1">
    <property type="nucleotide sequence ID" value="NZ_BMJS01000068.1"/>
</dbReference>
<gene>
    <name evidence="1" type="ORF">GCM10010995_27410</name>
</gene>
<proteinExistence type="predicted"/>
<dbReference type="EMBL" id="BMJS01000068">
    <property type="protein sequence ID" value="GGG08379.1"/>
    <property type="molecule type" value="Genomic_DNA"/>
</dbReference>
<dbReference type="Proteomes" id="UP000636949">
    <property type="component" value="Unassembled WGS sequence"/>
</dbReference>
<organism evidence="1 2">
    <name type="scientific">Cysteiniphilum litorale</name>
    <dbReference type="NCBI Taxonomy" id="2056700"/>
    <lineage>
        <taxon>Bacteria</taxon>
        <taxon>Pseudomonadati</taxon>
        <taxon>Pseudomonadota</taxon>
        <taxon>Gammaproteobacteria</taxon>
        <taxon>Thiotrichales</taxon>
        <taxon>Fastidiosibacteraceae</taxon>
        <taxon>Cysteiniphilum</taxon>
    </lineage>
</organism>
<keyword evidence="2" id="KW-1185">Reference proteome</keyword>